<reference evidence="2 3" key="1">
    <citation type="submission" date="2019-03" db="EMBL/GenBank/DDBJ databases">
        <title>First draft genome of Liparis tanakae, snailfish: a comprehensive survey of snailfish specific genes.</title>
        <authorList>
            <person name="Kim W."/>
            <person name="Song I."/>
            <person name="Jeong J.-H."/>
            <person name="Kim D."/>
            <person name="Kim S."/>
            <person name="Ryu S."/>
            <person name="Song J.Y."/>
            <person name="Lee S.K."/>
        </authorList>
    </citation>
    <scope>NUCLEOTIDE SEQUENCE [LARGE SCALE GENOMIC DNA]</scope>
    <source>
        <tissue evidence="2">Muscle</tissue>
    </source>
</reference>
<evidence type="ECO:0000256" key="1">
    <source>
        <dbReference type="SAM" id="MobiDB-lite"/>
    </source>
</evidence>
<proteinExistence type="predicted"/>
<dbReference type="EMBL" id="SRLO01005487">
    <property type="protein sequence ID" value="TNN29565.1"/>
    <property type="molecule type" value="Genomic_DNA"/>
</dbReference>
<sequence length="138" mass="16253">MFIPQLRPIGLMASRLYGPGNLRQEDLNRFNQWIRSPAIHASTPPRPQPNRLAGVLFQHPQQQLPQTPRSCKLVQGRPHWRGKMARERERERERGREREQVAVHFLSTFRTCGRNMTWLQEEEVCVSLPADHRQLTVR</sequence>
<name>A0A4Z2ELC8_9TELE</name>
<evidence type="ECO:0000313" key="2">
    <source>
        <dbReference type="EMBL" id="TNN29565.1"/>
    </source>
</evidence>
<evidence type="ECO:0000313" key="3">
    <source>
        <dbReference type="Proteomes" id="UP000314294"/>
    </source>
</evidence>
<keyword evidence="3" id="KW-1185">Reference proteome</keyword>
<dbReference type="AlphaFoldDB" id="A0A4Z2ELC8"/>
<dbReference type="Proteomes" id="UP000314294">
    <property type="component" value="Unassembled WGS sequence"/>
</dbReference>
<gene>
    <name evidence="2" type="ORF">EYF80_060283</name>
</gene>
<organism evidence="2 3">
    <name type="scientific">Liparis tanakae</name>
    <name type="common">Tanaka's snailfish</name>
    <dbReference type="NCBI Taxonomy" id="230148"/>
    <lineage>
        <taxon>Eukaryota</taxon>
        <taxon>Metazoa</taxon>
        <taxon>Chordata</taxon>
        <taxon>Craniata</taxon>
        <taxon>Vertebrata</taxon>
        <taxon>Euteleostomi</taxon>
        <taxon>Actinopterygii</taxon>
        <taxon>Neopterygii</taxon>
        <taxon>Teleostei</taxon>
        <taxon>Neoteleostei</taxon>
        <taxon>Acanthomorphata</taxon>
        <taxon>Eupercaria</taxon>
        <taxon>Perciformes</taxon>
        <taxon>Cottioidei</taxon>
        <taxon>Cottales</taxon>
        <taxon>Liparidae</taxon>
        <taxon>Liparis</taxon>
    </lineage>
</organism>
<accession>A0A4Z2ELC8</accession>
<feature type="compositionally biased region" description="Basic and acidic residues" evidence="1">
    <location>
        <begin position="84"/>
        <end position="97"/>
    </location>
</feature>
<feature type="region of interest" description="Disordered" evidence="1">
    <location>
        <begin position="64"/>
        <end position="97"/>
    </location>
</feature>
<comment type="caution">
    <text evidence="2">The sequence shown here is derived from an EMBL/GenBank/DDBJ whole genome shotgun (WGS) entry which is preliminary data.</text>
</comment>
<protein>
    <submittedName>
        <fullName evidence="2">Uncharacterized protein</fullName>
    </submittedName>
</protein>